<dbReference type="KEGG" id="spoa:EQM13_04590"/>
<keyword evidence="3" id="KW-0378">Hydrolase</keyword>
<accession>A0A410QAJ3</accession>
<dbReference type="OrthoDB" id="422698at2"/>
<evidence type="ECO:0000256" key="1">
    <source>
        <dbReference type="SAM" id="Phobius"/>
    </source>
</evidence>
<protein>
    <submittedName>
        <fullName evidence="3">Protease complex subunit PrcB family protein</fullName>
    </submittedName>
</protein>
<dbReference type="RefSeq" id="WP_071140326.1">
    <property type="nucleotide sequence ID" value="NZ_CP035282.1"/>
</dbReference>
<organism evidence="3 4">
    <name type="scientific">Acidilutibacter cellobiosedens</name>
    <dbReference type="NCBI Taxonomy" id="2507161"/>
    <lineage>
        <taxon>Bacteria</taxon>
        <taxon>Bacillati</taxon>
        <taxon>Bacillota</taxon>
        <taxon>Tissierellia</taxon>
        <taxon>Tissierellales</taxon>
        <taxon>Acidilutibacteraceae</taxon>
        <taxon>Acidilutibacter</taxon>
    </lineage>
</organism>
<feature type="transmembrane region" description="Helical" evidence="1">
    <location>
        <begin position="6"/>
        <end position="25"/>
    </location>
</feature>
<keyword evidence="1" id="KW-1133">Transmembrane helix</keyword>
<dbReference type="Proteomes" id="UP000287969">
    <property type="component" value="Chromosome"/>
</dbReference>
<name>A0A410QAJ3_9FIRM</name>
<dbReference type="EMBL" id="CP035282">
    <property type="protein sequence ID" value="QAT60908.1"/>
    <property type="molecule type" value="Genomic_DNA"/>
</dbReference>
<dbReference type="AlphaFoldDB" id="A0A410QAJ3"/>
<keyword evidence="4" id="KW-1185">Reference proteome</keyword>
<dbReference type="GO" id="GO:0006508">
    <property type="term" value="P:proteolysis"/>
    <property type="evidence" value="ECO:0007669"/>
    <property type="project" value="UniProtKB-KW"/>
</dbReference>
<keyword evidence="3" id="KW-0645">Protease</keyword>
<gene>
    <name evidence="3" type="ORF">EQM13_04590</name>
</gene>
<feature type="domain" description="PrcB C-terminal" evidence="2">
    <location>
        <begin position="69"/>
        <end position="129"/>
    </location>
</feature>
<evidence type="ECO:0000313" key="3">
    <source>
        <dbReference type="EMBL" id="QAT60908.1"/>
    </source>
</evidence>
<reference evidence="4" key="1">
    <citation type="submission" date="2019-01" db="EMBL/GenBank/DDBJ databases">
        <title>Draft genomes of a novel of Sporanaerobacter strains.</title>
        <authorList>
            <person name="Ma S."/>
        </authorList>
    </citation>
    <scope>NUCLEOTIDE SEQUENCE [LARGE SCALE GENOMIC DNA]</scope>
    <source>
        <strain evidence="4">NJN-17</strain>
    </source>
</reference>
<evidence type="ECO:0000259" key="2">
    <source>
        <dbReference type="Pfam" id="PF14343"/>
    </source>
</evidence>
<dbReference type="Pfam" id="PF14343">
    <property type="entry name" value="PrcB_C"/>
    <property type="match status" value="1"/>
</dbReference>
<dbReference type="GO" id="GO:0008233">
    <property type="term" value="F:peptidase activity"/>
    <property type="evidence" value="ECO:0007669"/>
    <property type="project" value="UniProtKB-KW"/>
</dbReference>
<dbReference type="InterPro" id="IPR025748">
    <property type="entry name" value="PrcB_C_dom"/>
</dbReference>
<evidence type="ECO:0000313" key="4">
    <source>
        <dbReference type="Proteomes" id="UP000287969"/>
    </source>
</evidence>
<keyword evidence="1" id="KW-0472">Membrane</keyword>
<proteinExistence type="predicted"/>
<keyword evidence="1" id="KW-0812">Transmembrane</keyword>
<sequence length="145" mass="16533">MKRAIVIIGIIGIIISGMIFIPKYLNEGDKRVKFKVLKSDEVPQKLEDILPKYLVQEKALSCKIGDEVYVVVTRGEKMSGGYSVFIDRIEKITDRKGTSELIVYAKYVDPKPDEMVTQCITYPFIVVKTNMDDIPDSIKLEVERE</sequence>